<dbReference type="GO" id="GO:0016020">
    <property type="term" value="C:membrane"/>
    <property type="evidence" value="ECO:0007669"/>
    <property type="project" value="UniProtKB-SubCell"/>
</dbReference>
<dbReference type="Pfam" id="PF18916">
    <property type="entry name" value="Lycopene_cyc"/>
    <property type="match status" value="1"/>
</dbReference>
<dbReference type="InterPro" id="IPR017825">
    <property type="entry name" value="Lycopene_cyclase_dom"/>
</dbReference>
<comment type="pathway">
    <text evidence="2">Carotenoid biosynthesis.</text>
</comment>
<comment type="subcellular location">
    <subcellularLocation>
        <location evidence="1">Membrane</location>
        <topology evidence="1">Multi-pass membrane protein</topology>
    </subcellularLocation>
</comment>
<proteinExistence type="predicted"/>
<protein>
    <recommendedName>
        <fullName evidence="9">Lycopene cyclase domain-containing protein</fullName>
    </recommendedName>
</protein>
<dbReference type="Proteomes" id="UP000636793">
    <property type="component" value="Unassembled WGS sequence"/>
</dbReference>
<evidence type="ECO:0000259" key="9">
    <source>
        <dbReference type="Pfam" id="PF18916"/>
    </source>
</evidence>
<evidence type="ECO:0000256" key="8">
    <source>
        <dbReference type="SAM" id="Phobius"/>
    </source>
</evidence>
<name>A0A916SYY4_9MICO</name>
<keyword evidence="6 8" id="KW-0472">Membrane</keyword>
<gene>
    <name evidence="10" type="ORF">GCM10011492_12840</name>
</gene>
<evidence type="ECO:0000256" key="2">
    <source>
        <dbReference type="ARBA" id="ARBA00004829"/>
    </source>
</evidence>
<evidence type="ECO:0000256" key="5">
    <source>
        <dbReference type="ARBA" id="ARBA00022989"/>
    </source>
</evidence>
<evidence type="ECO:0000256" key="1">
    <source>
        <dbReference type="ARBA" id="ARBA00004141"/>
    </source>
</evidence>
<dbReference type="EMBL" id="BMHI01000002">
    <property type="protein sequence ID" value="GGB24318.1"/>
    <property type="molecule type" value="Genomic_DNA"/>
</dbReference>
<accession>A0A916SYY4</accession>
<dbReference type="RefSeq" id="WP_188836152.1">
    <property type="nucleotide sequence ID" value="NZ_BMHI01000002.1"/>
</dbReference>
<reference evidence="10" key="2">
    <citation type="submission" date="2020-09" db="EMBL/GenBank/DDBJ databases">
        <authorList>
            <person name="Sun Q."/>
            <person name="Zhou Y."/>
        </authorList>
    </citation>
    <scope>NUCLEOTIDE SEQUENCE</scope>
    <source>
        <strain evidence="10">CGMCC 1.15085</strain>
    </source>
</reference>
<keyword evidence="7" id="KW-0413">Isomerase</keyword>
<keyword evidence="3 8" id="KW-0812">Transmembrane</keyword>
<dbReference type="AlphaFoldDB" id="A0A916SYY4"/>
<evidence type="ECO:0000256" key="4">
    <source>
        <dbReference type="ARBA" id="ARBA00022746"/>
    </source>
</evidence>
<evidence type="ECO:0000313" key="11">
    <source>
        <dbReference type="Proteomes" id="UP000636793"/>
    </source>
</evidence>
<keyword evidence="11" id="KW-1185">Reference proteome</keyword>
<sequence length="113" mass="12558">MTYTVLAVIAVIASVCVDRVITRTRLTTSRTWWAAYAIMLTFQLVTNAWLTGRGIVRYDGDAILGTARITWLGDGRLFWAPVEDVGFGFALILLTCAVWEALAGRGRRRCETS</sequence>
<evidence type="ECO:0000313" key="10">
    <source>
        <dbReference type="EMBL" id="GGB24318.1"/>
    </source>
</evidence>
<evidence type="ECO:0000256" key="6">
    <source>
        <dbReference type="ARBA" id="ARBA00023136"/>
    </source>
</evidence>
<keyword evidence="5 8" id="KW-1133">Transmembrane helix</keyword>
<reference evidence="10" key="1">
    <citation type="journal article" date="2014" name="Int. J. Syst. Evol. Microbiol.">
        <title>Complete genome sequence of Corynebacterium casei LMG S-19264T (=DSM 44701T), isolated from a smear-ripened cheese.</title>
        <authorList>
            <consortium name="US DOE Joint Genome Institute (JGI-PGF)"/>
            <person name="Walter F."/>
            <person name="Albersmeier A."/>
            <person name="Kalinowski J."/>
            <person name="Ruckert C."/>
        </authorList>
    </citation>
    <scope>NUCLEOTIDE SEQUENCE</scope>
    <source>
        <strain evidence="10">CGMCC 1.15085</strain>
    </source>
</reference>
<feature type="transmembrane region" description="Helical" evidence="8">
    <location>
        <begin position="33"/>
        <end position="50"/>
    </location>
</feature>
<dbReference type="GO" id="GO:0016872">
    <property type="term" value="F:intramolecular lyase activity"/>
    <property type="evidence" value="ECO:0007669"/>
    <property type="project" value="InterPro"/>
</dbReference>
<evidence type="ECO:0000256" key="7">
    <source>
        <dbReference type="ARBA" id="ARBA00023235"/>
    </source>
</evidence>
<feature type="domain" description="Lycopene cyclase" evidence="9">
    <location>
        <begin position="2"/>
        <end position="100"/>
    </location>
</feature>
<organism evidence="10 11">
    <name type="scientific">Flexivirga endophytica</name>
    <dbReference type="NCBI Taxonomy" id="1849103"/>
    <lineage>
        <taxon>Bacteria</taxon>
        <taxon>Bacillati</taxon>
        <taxon>Actinomycetota</taxon>
        <taxon>Actinomycetes</taxon>
        <taxon>Micrococcales</taxon>
        <taxon>Dermacoccaceae</taxon>
        <taxon>Flexivirga</taxon>
    </lineage>
</organism>
<comment type="caution">
    <text evidence="10">The sequence shown here is derived from an EMBL/GenBank/DDBJ whole genome shotgun (WGS) entry which is preliminary data.</text>
</comment>
<feature type="transmembrane region" description="Helical" evidence="8">
    <location>
        <begin position="85"/>
        <end position="103"/>
    </location>
</feature>
<dbReference type="GO" id="GO:0016117">
    <property type="term" value="P:carotenoid biosynthetic process"/>
    <property type="evidence" value="ECO:0007669"/>
    <property type="project" value="UniProtKB-KW"/>
</dbReference>
<evidence type="ECO:0000256" key="3">
    <source>
        <dbReference type="ARBA" id="ARBA00022692"/>
    </source>
</evidence>
<keyword evidence="4" id="KW-0125">Carotenoid biosynthesis</keyword>
<dbReference type="GO" id="GO:0045436">
    <property type="term" value="F:lycopene beta cyclase activity"/>
    <property type="evidence" value="ECO:0007669"/>
    <property type="project" value="UniProtKB-ARBA"/>
</dbReference>